<proteinExistence type="predicted"/>
<evidence type="ECO:0000313" key="1">
    <source>
        <dbReference type="EMBL" id="MDP9792983.1"/>
    </source>
</evidence>
<name>A0ABT9MNF6_9ACTN</name>
<sequence>MAETAPARVGLYARYAALPSGVQMIGLQL</sequence>
<gene>
    <name evidence="1" type="ORF">J2S43_001495</name>
</gene>
<dbReference type="EMBL" id="JAUSRA010000001">
    <property type="protein sequence ID" value="MDP9792983.1"/>
    <property type="molecule type" value="Genomic_DNA"/>
</dbReference>
<dbReference type="Proteomes" id="UP001240984">
    <property type="component" value="Unassembled WGS sequence"/>
</dbReference>
<organism evidence="1 2">
    <name type="scientific">Catenuloplanes nepalensis</name>
    <dbReference type="NCBI Taxonomy" id="587533"/>
    <lineage>
        <taxon>Bacteria</taxon>
        <taxon>Bacillati</taxon>
        <taxon>Actinomycetota</taxon>
        <taxon>Actinomycetes</taxon>
        <taxon>Micromonosporales</taxon>
        <taxon>Micromonosporaceae</taxon>
        <taxon>Catenuloplanes</taxon>
    </lineage>
</organism>
<accession>A0ABT9MNF6</accession>
<protein>
    <submittedName>
        <fullName evidence="1">Uncharacterized protein</fullName>
    </submittedName>
</protein>
<evidence type="ECO:0000313" key="2">
    <source>
        <dbReference type="Proteomes" id="UP001240984"/>
    </source>
</evidence>
<keyword evidence="2" id="KW-1185">Reference proteome</keyword>
<comment type="caution">
    <text evidence="1">The sequence shown here is derived from an EMBL/GenBank/DDBJ whole genome shotgun (WGS) entry which is preliminary data.</text>
</comment>
<reference evidence="1 2" key="1">
    <citation type="submission" date="2023-07" db="EMBL/GenBank/DDBJ databases">
        <title>Sequencing the genomes of 1000 actinobacteria strains.</title>
        <authorList>
            <person name="Klenk H.-P."/>
        </authorList>
    </citation>
    <scope>NUCLEOTIDE SEQUENCE [LARGE SCALE GENOMIC DNA]</scope>
    <source>
        <strain evidence="1 2">DSM 44710</strain>
    </source>
</reference>